<name>A0AAD6S896_9AGAR</name>
<sequence>MWLSSERSDKRPVYDAIAGGAARSSTSGGSWAADSWAALSGEGRTSSDVQSRTGRCALPQFSFLPVSPLHDFVPSPSFTTVNGHVNYSYRNSKRYGLVDSACQPFSSSFQIEWRVSSTSYELIIKISTASGHKAQPGNSKLERLLAATADDYPGSHKDILESVITRGNILLVSKRMANVCDATPCMWANILVRIRNGGNWAHEEVLPTIAHINRQLGSSRTHRLRIAFSLRVSAARADLGRQILQHLLAHKNRAHNSLNTFYGLSPVLPVVPSLRFLHIYTPNLKELIVADPNIGFTFARLTEVLGSKDTSYLRSLDLLWNPVLNLDIEFILEKCQGIEILRLSSGRDVQLRTEVYKEMYHRVFTGYIRGGPIRIAEVEFSSPPPLNSGGESARRAFTSLVKRASEVKGNCVRFHRLVFRVRILGCQGYFPPHTDSHGMETFKRNNGIGDSLVAAQIYETINGSQLVPANYSVVLAFAEREEAERVLDLGILQGGVLRRVVKFFPQWDEAIAYCVVGWDNLARGTKFRSQLCSGLPEAIYQCLFNVCSAVRRSVIPTYPLGVTGAGSFCRNYVPTWRAQNTYMPVGQDSSAWWLAWAPRRSDHLSRARALERTSCTDITFQSVVPVNLSGTPLVFHLDCLPNGYGVRILPSYLSSLVQTEGLENIDINGLAAAAHLWVNNLFVAWRESHHIRYSDLDDNWPTRSCLTGFSLFMRHAAYWNMAREKNEIIDEPTWTCVSYEDTYDDNLNNVLLNHPALIWNDSFQLQVFRDHIPQTNHREVAAWMRPDVTGRLRGHGVIHGDELDQAQLLNELGVQHKAPILTPTVQSADNAPPNEPKQGLFMWTITSKLMWQQQDRRIDELFEVLKAFCRVNTPIQADQRMQAECLERELARRQVGVHDEFGAFRQWMRQPWSLGLPNICFRNFQFLFTVNVQILRCVAGRVRVGDQETQRLRFFGWGVLLVDFIPKVRRGRGGWRPDFVYAIKRTRGRPLAVNMAEGLMVFSKEGIEIARLERVCLQRWGAYENAPKSAPLRV</sequence>
<accession>A0AAD6S896</accession>
<evidence type="ECO:0000313" key="2">
    <source>
        <dbReference type="Proteomes" id="UP001218188"/>
    </source>
</evidence>
<gene>
    <name evidence="1" type="ORF">C8F04DRAFT_1195974</name>
</gene>
<dbReference type="EMBL" id="JARJCM010000245">
    <property type="protein sequence ID" value="KAJ7020982.1"/>
    <property type="molecule type" value="Genomic_DNA"/>
</dbReference>
<evidence type="ECO:0000313" key="1">
    <source>
        <dbReference type="EMBL" id="KAJ7020982.1"/>
    </source>
</evidence>
<dbReference type="AlphaFoldDB" id="A0AAD6S896"/>
<protein>
    <submittedName>
        <fullName evidence="1">Uncharacterized protein</fullName>
    </submittedName>
</protein>
<proteinExistence type="predicted"/>
<organism evidence="1 2">
    <name type="scientific">Mycena alexandri</name>
    <dbReference type="NCBI Taxonomy" id="1745969"/>
    <lineage>
        <taxon>Eukaryota</taxon>
        <taxon>Fungi</taxon>
        <taxon>Dikarya</taxon>
        <taxon>Basidiomycota</taxon>
        <taxon>Agaricomycotina</taxon>
        <taxon>Agaricomycetes</taxon>
        <taxon>Agaricomycetidae</taxon>
        <taxon>Agaricales</taxon>
        <taxon>Marasmiineae</taxon>
        <taxon>Mycenaceae</taxon>
        <taxon>Mycena</taxon>
    </lineage>
</organism>
<dbReference type="Proteomes" id="UP001218188">
    <property type="component" value="Unassembled WGS sequence"/>
</dbReference>
<reference evidence="1" key="1">
    <citation type="submission" date="2023-03" db="EMBL/GenBank/DDBJ databases">
        <title>Massive genome expansion in bonnet fungi (Mycena s.s.) driven by repeated elements and novel gene families across ecological guilds.</title>
        <authorList>
            <consortium name="Lawrence Berkeley National Laboratory"/>
            <person name="Harder C.B."/>
            <person name="Miyauchi S."/>
            <person name="Viragh M."/>
            <person name="Kuo A."/>
            <person name="Thoen E."/>
            <person name="Andreopoulos B."/>
            <person name="Lu D."/>
            <person name="Skrede I."/>
            <person name="Drula E."/>
            <person name="Henrissat B."/>
            <person name="Morin E."/>
            <person name="Kohler A."/>
            <person name="Barry K."/>
            <person name="LaButti K."/>
            <person name="Morin E."/>
            <person name="Salamov A."/>
            <person name="Lipzen A."/>
            <person name="Mereny Z."/>
            <person name="Hegedus B."/>
            <person name="Baldrian P."/>
            <person name="Stursova M."/>
            <person name="Weitz H."/>
            <person name="Taylor A."/>
            <person name="Grigoriev I.V."/>
            <person name="Nagy L.G."/>
            <person name="Martin F."/>
            <person name="Kauserud H."/>
        </authorList>
    </citation>
    <scope>NUCLEOTIDE SEQUENCE</scope>
    <source>
        <strain evidence="1">CBHHK200</strain>
    </source>
</reference>
<keyword evidence="2" id="KW-1185">Reference proteome</keyword>
<comment type="caution">
    <text evidence="1">The sequence shown here is derived from an EMBL/GenBank/DDBJ whole genome shotgun (WGS) entry which is preliminary data.</text>
</comment>